<dbReference type="Pfam" id="PF05970">
    <property type="entry name" value="PIF1"/>
    <property type="match status" value="1"/>
</dbReference>
<dbReference type="Gene3D" id="3.40.50.300">
    <property type="entry name" value="P-loop containing nucleotide triphosphate hydrolases"/>
    <property type="match status" value="1"/>
</dbReference>
<evidence type="ECO:0000256" key="1">
    <source>
        <dbReference type="RuleBase" id="RU363044"/>
    </source>
</evidence>
<dbReference type="Pfam" id="PF20209">
    <property type="entry name" value="DUF6570"/>
    <property type="match status" value="1"/>
</dbReference>
<feature type="compositionally biased region" description="Basic and acidic residues" evidence="2">
    <location>
        <begin position="296"/>
        <end position="309"/>
    </location>
</feature>
<accession>A0A815A2A2</accession>
<proteinExistence type="inferred from homology"/>
<feature type="compositionally biased region" description="Basic and acidic residues" evidence="2">
    <location>
        <begin position="342"/>
        <end position="376"/>
    </location>
</feature>
<comment type="similarity">
    <text evidence="1">Belongs to the helicase family.</text>
</comment>
<feature type="compositionally biased region" description="Basic and acidic residues" evidence="2">
    <location>
        <begin position="273"/>
        <end position="286"/>
    </location>
</feature>
<sequence length="2262" mass="259117">MAAISSDYYNQIKMLCARIITMKWLLTPIQFDPIQYFDSSIHTIDHQAQTYLLKADSDVQDMIPIKTLSDGNCLYHSIVYLNRSKAVTASELRKLFQNEEQYRERLQYVVGLFPEAIRGVSINGTYSELYEIVALSNILKCNIRSIYPRIQYRSDLDTMKTTFNFNQDGSLSNTIRIFWTNTRNEIEVRRDNGDSWSPNHFVPLLLPSGSTETWNQAMYCANSSPTHIEKERAAAQERMTLKRSIATPELIERERAATRKRMALKRATPTPEEIEKRRETERERMASKRTAATPEQIEKRRVTSRERMASKRTVATPEEIEKRRETERERMASKRTAATPEQLEKRRVTSRERMASKRTAARPEEIEKRRETERERISRKRKILAAAGPTHQSLSNLHQTVPILGAKNSNLLLLSPVDNENLNGEAINQDCDKGDSLNSIQQLEISKQKRNKYLKGEWPKPVSTDLKIKCLKDFMKHMSMTFLEEKICGICNTRCYKRDLHCVPLHKIPFVHVLKPHDDLNDVIAKIQQADNRVTCSSLKLPFIYENNAFFYQRGLQHGLNNDRRQTTRCNICRECWSCLVKEKIPKFSPANKVWLGDIPEELKNLTILEQRLISLYRYNSCIVKLQSSFHSMETAQSALRGNCISFPQNVVNIAESLPLTLDELCESLKIIFIGTQLPEKIRVKSILTVRKKNVLNALQWLRQNNPLYRNIIVNSSNMNQLPDDDIPECLWATMEISNNIELADQERANYIPDPLQDAQKSMDNTSVPLATSAVLDVNGVSVSCDDVTKCLLEKIRMETKDKTVSTEAIEQHDEDTVYMIPRGHKPANEYLNPELLMGMFPTLFPYGCGALEDSSRPVKISLLEHIRYLLSLEDRRFEKNDSFIFIVFNMMQRRTACFHAQLMTTRPYFQQSAQTLETLTSNDVATALMNISKQANLTVADPRVNVLMKHIKAVGGRVMGSAQSRSALRTKIHALCFYQGLPSLFVTINPADIHNPVALYFAGVDLNLDNILTDDMRTSYERAHIIATHPVAAAKFFNILIKNILKCLVLGGILGPTSAYFGTVESQGRGSLHLHLLIWLAHDFTPTQLKEKIQDSEFRAKLLSYIEDVVKEDLDLFQDKTNNQSTEATAVATNDSVQETMHVNPATLPIPNPDSTNFVQMFHEYVRKLVETVNVHKHSATCYKYSKAKSDTTKKCRMRMPRALVAASNIDPSTGEIVMKRSHQWINNFNEWLITACRSNMDIKFIWSGSDAKALVYYITDYVTKSSLSFYDMFSLAQQGMKSIEQRETKSFSENIIEKSRKLVLRCYNMIASHQEVSGVQVASYLMNYGDHYTTHTFQNLFLIAIENYLQMELNKAKCSIQLVETGNLNELLETLHQDEQQEVTETGEEFILEPIKDGKEYVLVNTRLDYQYRSKDLNEICLYEFVSNYHKRIIDGSDRRILKDISANEGIQLNTKGTKMNERHTFEHAHPQSSSHILIKRSTPVVPVLLGPQVPRHDREETRERYHRALLTMFIPWRTVIDLCHGNDTWSDAFEARKSLVSLQAQKIIQNMQLFHECKKQRDEHLLQVISQDQTDDVIDPILFPNGPTDVDDDNEDCNGNELLQMLSISNENTIKTSSATLNTREQRYIDEALHSIDSTDRFPMINHKRIGKAAYHEALVDPNTFKECTSRLATMNKQWKHAIETKKEKARAFLITGEDQTLDSESEVENEIIPIIQSTQQISKQPKVISSVTTTKMSILTIQMDIVNEYTLNKEQKLAFMIITGHLNGESRFRIDNEDNQLLMCVPGCGGTGKSQLIRAITRYFEVTKRLKMLRENNKIPKKYRSKTFRPGDNKLETQWRDVEYIIIDEMSMVGLSLFARLNRVVQTAKHFRSDEAFGGVNVIFFGDFLQYSPVLDKPLYANLEISRIRMERDIEIQCAQKIMSQINCAVELTQQMRTEDKQYLGLLNRLRKGQSTMEDCQLLCTRVVGKDCLQESLSKPPWDEVCSEKLLFLNYKGISYRHSCLQPVVCVAQDDTGRKLIENSRLRKAILGLPDNETEHLPGYLPLIPGIPVLLTENIATELGLSNGVRGIFHQLIYDNSSDTHDFNDEIFPANTKFITQPKYALVEFPNCKLESALDTLTPKMIPIPVSEQTFSFDVSEYLPKSASKALKGRKASTNITVKRKALPLVPAYSITTHKSQGQTLPKIIVDLVTPPGTVALASIYVPLSRVKRLQDLLIFRPFELDVLQKKPSKSQLEERKRLDMIVKKNSPAILLTR</sequence>
<dbReference type="InterPro" id="IPR010285">
    <property type="entry name" value="DNA_helicase_pif1-like_DEAD"/>
</dbReference>
<dbReference type="InterPro" id="IPR003323">
    <property type="entry name" value="OTU_dom"/>
</dbReference>
<keyword evidence="1" id="KW-0227">DNA damage</keyword>
<feature type="region of interest" description="Disordered" evidence="2">
    <location>
        <begin position="261"/>
        <end position="376"/>
    </location>
</feature>
<dbReference type="Gene3D" id="3.90.70.80">
    <property type="match status" value="1"/>
</dbReference>
<name>A0A815A2A2_ADIRI</name>
<dbReference type="InterPro" id="IPR051055">
    <property type="entry name" value="PIF1_helicase"/>
</dbReference>
<gene>
    <name evidence="4" type="ORF">XAT740_LOCUS26287</name>
</gene>
<dbReference type="GO" id="GO:0005524">
    <property type="term" value="F:ATP binding"/>
    <property type="evidence" value="ECO:0007669"/>
    <property type="project" value="UniProtKB-KW"/>
</dbReference>
<dbReference type="GO" id="GO:0000723">
    <property type="term" value="P:telomere maintenance"/>
    <property type="evidence" value="ECO:0007669"/>
    <property type="project" value="InterPro"/>
</dbReference>
<dbReference type="GO" id="GO:0006310">
    <property type="term" value="P:DNA recombination"/>
    <property type="evidence" value="ECO:0007669"/>
    <property type="project" value="UniProtKB-KW"/>
</dbReference>
<keyword evidence="1" id="KW-0233">DNA recombination</keyword>
<dbReference type="InterPro" id="IPR025476">
    <property type="entry name" value="Helitron_helicase-like"/>
</dbReference>
<dbReference type="SUPFAM" id="SSF52540">
    <property type="entry name" value="P-loop containing nucleoside triphosphate hydrolases"/>
    <property type="match status" value="2"/>
</dbReference>
<keyword evidence="1" id="KW-0067">ATP-binding</keyword>
<feature type="compositionally biased region" description="Basic and acidic residues" evidence="2">
    <location>
        <begin position="319"/>
        <end position="332"/>
    </location>
</feature>
<comment type="caution">
    <text evidence="4">The sequence shown here is derived from an EMBL/GenBank/DDBJ whole genome shotgun (WGS) entry which is preliminary data.</text>
</comment>
<dbReference type="CDD" id="cd18809">
    <property type="entry name" value="SF1_C_RecD"/>
    <property type="match status" value="1"/>
</dbReference>
<dbReference type="GO" id="GO:0043139">
    <property type="term" value="F:5'-3' DNA helicase activity"/>
    <property type="evidence" value="ECO:0007669"/>
    <property type="project" value="UniProtKB-EC"/>
</dbReference>
<dbReference type="Pfam" id="PF02338">
    <property type="entry name" value="OTU"/>
    <property type="match status" value="1"/>
</dbReference>
<keyword evidence="1" id="KW-0234">DNA repair</keyword>
<evidence type="ECO:0000259" key="3">
    <source>
        <dbReference type="PROSITE" id="PS50802"/>
    </source>
</evidence>
<dbReference type="PROSITE" id="PS50802">
    <property type="entry name" value="OTU"/>
    <property type="match status" value="1"/>
</dbReference>
<comment type="catalytic activity">
    <reaction evidence="1">
        <text>ATP + H2O = ADP + phosphate + H(+)</text>
        <dbReference type="Rhea" id="RHEA:13065"/>
        <dbReference type="ChEBI" id="CHEBI:15377"/>
        <dbReference type="ChEBI" id="CHEBI:15378"/>
        <dbReference type="ChEBI" id="CHEBI:30616"/>
        <dbReference type="ChEBI" id="CHEBI:43474"/>
        <dbReference type="ChEBI" id="CHEBI:456216"/>
        <dbReference type="EC" id="5.6.2.3"/>
    </reaction>
</comment>
<keyword evidence="5" id="KW-1185">Reference proteome</keyword>
<dbReference type="InterPro" id="IPR046700">
    <property type="entry name" value="DUF6570"/>
</dbReference>
<evidence type="ECO:0000313" key="5">
    <source>
        <dbReference type="Proteomes" id="UP000663828"/>
    </source>
</evidence>
<keyword evidence="1" id="KW-0378">Hydrolase</keyword>
<organism evidence="4 5">
    <name type="scientific">Adineta ricciae</name>
    <name type="common">Rotifer</name>
    <dbReference type="NCBI Taxonomy" id="249248"/>
    <lineage>
        <taxon>Eukaryota</taxon>
        <taxon>Metazoa</taxon>
        <taxon>Spiralia</taxon>
        <taxon>Gnathifera</taxon>
        <taxon>Rotifera</taxon>
        <taxon>Eurotatoria</taxon>
        <taxon>Bdelloidea</taxon>
        <taxon>Adinetida</taxon>
        <taxon>Adinetidae</taxon>
        <taxon>Adineta</taxon>
    </lineage>
</organism>
<feature type="domain" description="OTU" evidence="3">
    <location>
        <begin position="62"/>
        <end position="207"/>
    </location>
</feature>
<dbReference type="PANTHER" id="PTHR47642">
    <property type="entry name" value="ATP-DEPENDENT DNA HELICASE"/>
    <property type="match status" value="1"/>
</dbReference>
<dbReference type="GO" id="GO:0016787">
    <property type="term" value="F:hydrolase activity"/>
    <property type="evidence" value="ECO:0007669"/>
    <property type="project" value="UniProtKB-KW"/>
</dbReference>
<evidence type="ECO:0000313" key="4">
    <source>
        <dbReference type="EMBL" id="CAF1251606.1"/>
    </source>
</evidence>
<dbReference type="Proteomes" id="UP000663828">
    <property type="component" value="Unassembled WGS sequence"/>
</dbReference>
<dbReference type="EC" id="5.6.2.3" evidence="1"/>
<evidence type="ECO:0000256" key="2">
    <source>
        <dbReference type="SAM" id="MobiDB-lite"/>
    </source>
</evidence>
<dbReference type="GO" id="GO:0006281">
    <property type="term" value="P:DNA repair"/>
    <property type="evidence" value="ECO:0007669"/>
    <property type="project" value="UniProtKB-KW"/>
</dbReference>
<dbReference type="PANTHER" id="PTHR47642:SF5">
    <property type="entry name" value="ATP-DEPENDENT DNA HELICASE"/>
    <property type="match status" value="1"/>
</dbReference>
<keyword evidence="1" id="KW-0347">Helicase</keyword>
<dbReference type="InterPro" id="IPR027417">
    <property type="entry name" value="P-loop_NTPase"/>
</dbReference>
<comment type="cofactor">
    <cofactor evidence="1">
        <name>Mg(2+)</name>
        <dbReference type="ChEBI" id="CHEBI:18420"/>
    </cofactor>
</comment>
<keyword evidence="1" id="KW-0547">Nucleotide-binding</keyword>
<dbReference type="EMBL" id="CAJNOR010002130">
    <property type="protein sequence ID" value="CAF1251606.1"/>
    <property type="molecule type" value="Genomic_DNA"/>
</dbReference>
<protein>
    <recommendedName>
        <fullName evidence="1">ATP-dependent DNA helicase</fullName>
        <ecNumber evidence="1">5.6.2.3</ecNumber>
    </recommendedName>
</protein>
<reference evidence="4" key="1">
    <citation type="submission" date="2021-02" db="EMBL/GenBank/DDBJ databases">
        <authorList>
            <person name="Nowell W R."/>
        </authorList>
    </citation>
    <scope>NUCLEOTIDE SEQUENCE</scope>
</reference>
<dbReference type="Pfam" id="PF14214">
    <property type="entry name" value="Helitron_like_N"/>
    <property type="match status" value="1"/>
</dbReference>